<dbReference type="eggNOG" id="COG1697">
    <property type="taxonomic scope" value="Bacteria"/>
</dbReference>
<name>U4T606_9GAMM</name>
<dbReference type="Pfam" id="PF23947">
    <property type="entry name" value="DUF7281"/>
    <property type="match status" value="1"/>
</dbReference>
<dbReference type="PATRIC" id="fig|1354303.4.peg.1016"/>
<dbReference type="STRING" id="1354303.M917_1028"/>
<dbReference type="Proteomes" id="UP000016761">
    <property type="component" value="Unassembled WGS sequence"/>
</dbReference>
<dbReference type="OrthoDB" id="8564671at2"/>
<evidence type="ECO:0000313" key="3">
    <source>
        <dbReference type="Proteomes" id="UP000016761"/>
    </source>
</evidence>
<reference evidence="2 3" key="1">
    <citation type="journal article" date="2013" name="Genome Announc.">
        <title>Draft Genome Sequence of Psychrobacter aquaticus Strain CMS 56T, Isolated from a Cyanobacterial Mat Sample Collected from Water Bodies in the McMurdo Dry Valley Region of Antarctica.</title>
        <authorList>
            <person name="Reddy G.S."/>
            <person name="Ara S."/>
            <person name="Singh A."/>
            <person name="Kumar Pinnaka A."/>
            <person name="Shivaji S."/>
        </authorList>
    </citation>
    <scope>NUCLEOTIDE SEQUENCE [LARGE SCALE GENOMIC DNA]</scope>
    <source>
        <strain evidence="2 3">CMS 56</strain>
    </source>
</reference>
<dbReference type="EMBL" id="AUSW01000015">
    <property type="protein sequence ID" value="ERL56350.1"/>
    <property type="molecule type" value="Genomic_DNA"/>
</dbReference>
<dbReference type="RefSeq" id="WP_021813681.1">
    <property type="nucleotide sequence ID" value="NZ_AUSW01000015.1"/>
</dbReference>
<evidence type="ECO:0000313" key="2">
    <source>
        <dbReference type="EMBL" id="ERL56350.1"/>
    </source>
</evidence>
<evidence type="ECO:0000259" key="1">
    <source>
        <dbReference type="Pfam" id="PF23947"/>
    </source>
</evidence>
<keyword evidence="3" id="KW-1185">Reference proteome</keyword>
<protein>
    <recommendedName>
        <fullName evidence="1">DUF7281 domain-containing protein</fullName>
    </recommendedName>
</protein>
<organism evidence="2 3">
    <name type="scientific">Psychrobacter aquaticus CMS 56</name>
    <dbReference type="NCBI Taxonomy" id="1354303"/>
    <lineage>
        <taxon>Bacteria</taxon>
        <taxon>Pseudomonadati</taxon>
        <taxon>Pseudomonadota</taxon>
        <taxon>Gammaproteobacteria</taxon>
        <taxon>Moraxellales</taxon>
        <taxon>Moraxellaceae</taxon>
        <taxon>Psychrobacter</taxon>
    </lineage>
</organism>
<accession>U4T606</accession>
<dbReference type="InterPro" id="IPR055705">
    <property type="entry name" value="DUF7281"/>
</dbReference>
<comment type="caution">
    <text evidence="2">The sequence shown here is derived from an EMBL/GenBank/DDBJ whole genome shotgun (WGS) entry which is preliminary data.</text>
</comment>
<proteinExistence type="predicted"/>
<gene>
    <name evidence="2" type="ORF">M917_1028</name>
</gene>
<feature type="domain" description="DUF7281" evidence="1">
    <location>
        <begin position="113"/>
        <end position="297"/>
    </location>
</feature>
<sequence length="308" mass="35305">MSIKLNLHELKVLQRLVTDKRESLKANKTLMRLADNGIGKQSGKDIVYDESDFDAIHDLIKFNQRADDFITPSSLANLDNRLEVGKYNSDEKLTKTQVFGRQILVVGLNTPIPLQVNGQTYEMPQTPKGVLPTIGEGYLDISRIKKIIIIENGQLLTHWWEWSHLLPADWQESVLVFRGFNDNVRMVNDIVKNLSNSCQVGLFFDYDLAGVHLMQGYIKANKHQYFALIPLALEASLTFEVDNQASIYNFFYYNQKEKFIEQSLKYTSAGLTKSLKAIFASIFNHQLALMQEHLVRDNSINWTMIKLS</sequence>
<dbReference type="AlphaFoldDB" id="U4T606"/>